<evidence type="ECO:0000313" key="2">
    <source>
        <dbReference type="Proteomes" id="UP000664771"/>
    </source>
</evidence>
<accession>A0ABS3LUS0</accession>
<reference evidence="1 2" key="1">
    <citation type="submission" date="2021-03" db="EMBL/GenBank/DDBJ databases">
        <title>The complete genome sequence of Acetobacter sacchari TBRC 11175.</title>
        <authorList>
            <person name="Charoenyingcharoen P."/>
            <person name="Yukphan P."/>
        </authorList>
    </citation>
    <scope>NUCLEOTIDE SEQUENCE [LARGE SCALE GENOMIC DNA]</scope>
    <source>
        <strain evidence="1 2">TBRC 11175</strain>
    </source>
</reference>
<comment type="caution">
    <text evidence="1">The sequence shown here is derived from an EMBL/GenBank/DDBJ whole genome shotgun (WGS) entry which is preliminary data.</text>
</comment>
<dbReference type="RefSeq" id="WP_207881012.1">
    <property type="nucleotide sequence ID" value="NZ_JAFVMF010000007.1"/>
</dbReference>
<protein>
    <submittedName>
        <fullName evidence="1">Uncharacterized protein</fullName>
    </submittedName>
</protein>
<evidence type="ECO:0000313" key="1">
    <source>
        <dbReference type="EMBL" id="MBO1359665.1"/>
    </source>
</evidence>
<name>A0ABS3LUS0_9PROT</name>
<organism evidence="1 2">
    <name type="scientific">Acetobacter sacchari</name>
    <dbReference type="NCBI Taxonomy" id="2661687"/>
    <lineage>
        <taxon>Bacteria</taxon>
        <taxon>Pseudomonadati</taxon>
        <taxon>Pseudomonadota</taxon>
        <taxon>Alphaproteobacteria</taxon>
        <taxon>Acetobacterales</taxon>
        <taxon>Acetobacteraceae</taxon>
        <taxon>Acetobacter</taxon>
    </lineage>
</organism>
<sequence length="193" mass="22063">MNLENNDELEKFKSYMLERFLELERDSRGTVWDFVGLSVSLDYLASLTKIQVTDQKTGKLKYQSGNEYFTSFINQFFPKAYSQFTYRSGSNDLPEQMYRTLRCGLAHAFSLYGEPSGRGRTGSIMIGHGVGNLIPAQKAPPRDDTVILNFIPFINDVRTALNNLIEVARSDSQLKERLLERIRAQPPLQLILE</sequence>
<dbReference type="Proteomes" id="UP000664771">
    <property type="component" value="Unassembled WGS sequence"/>
</dbReference>
<gene>
    <name evidence="1" type="ORF">J2D73_07640</name>
</gene>
<dbReference type="EMBL" id="JAFVMF010000007">
    <property type="protein sequence ID" value="MBO1359665.1"/>
    <property type="molecule type" value="Genomic_DNA"/>
</dbReference>
<proteinExistence type="predicted"/>
<keyword evidence="2" id="KW-1185">Reference proteome</keyword>